<feature type="domain" description="Pyridoxamine 5'-phosphate oxidase N-terminal" evidence="1">
    <location>
        <begin position="6"/>
        <end position="98"/>
    </location>
</feature>
<name>A0A2M6K8V3_9BACT</name>
<organism evidence="2 3">
    <name type="scientific">Candidatus Falkowbacteria bacterium CG11_big_fil_rev_8_21_14_0_20_39_10</name>
    <dbReference type="NCBI Taxonomy" id="1974570"/>
    <lineage>
        <taxon>Bacteria</taxon>
        <taxon>Candidatus Falkowiibacteriota</taxon>
    </lineage>
</organism>
<dbReference type="Proteomes" id="UP000230869">
    <property type="component" value="Unassembled WGS sequence"/>
</dbReference>
<dbReference type="EMBL" id="PCWW01000054">
    <property type="protein sequence ID" value="PIR13148.1"/>
    <property type="molecule type" value="Genomic_DNA"/>
</dbReference>
<evidence type="ECO:0000313" key="3">
    <source>
        <dbReference type="Proteomes" id="UP000230869"/>
    </source>
</evidence>
<dbReference type="PANTHER" id="PTHR40660">
    <property type="entry name" value="5'-PHOSPHATE OXIDASE PUTATIVE DOMAIN-CONTAINING PROTEIN-RELATED"/>
    <property type="match status" value="1"/>
</dbReference>
<dbReference type="PANTHER" id="PTHR40660:SF1">
    <property type="entry name" value="5'-PHOSPHATE OXIDASE PUTATIVE DOMAIN-CONTAINING PROTEIN-RELATED"/>
    <property type="match status" value="1"/>
</dbReference>
<dbReference type="AlphaFoldDB" id="A0A2M6K8V3"/>
<evidence type="ECO:0000259" key="1">
    <source>
        <dbReference type="Pfam" id="PF01243"/>
    </source>
</evidence>
<dbReference type="SUPFAM" id="SSF50475">
    <property type="entry name" value="FMN-binding split barrel"/>
    <property type="match status" value="1"/>
</dbReference>
<accession>A0A2M6K8V3</accession>
<protein>
    <recommendedName>
        <fullName evidence="1">Pyridoxamine 5'-phosphate oxidase N-terminal domain-containing protein</fullName>
    </recommendedName>
</protein>
<dbReference type="Pfam" id="PF01243">
    <property type="entry name" value="PNPOx_N"/>
    <property type="match status" value="1"/>
</dbReference>
<sequence>MIKINKKQKELIENNALALATVNEDGSPHCIAVGDVKVVEDGKLLIGDNYMAITCKNIIKNNKVALAVWNKDWKKECFGYEFFGTAEYFIKGKWLDKVKKAHIGFQAKGAILVTINKIKQLA</sequence>
<dbReference type="InterPro" id="IPR012349">
    <property type="entry name" value="Split_barrel_FMN-bd"/>
</dbReference>
<proteinExistence type="predicted"/>
<reference evidence="2 3" key="1">
    <citation type="submission" date="2017-09" db="EMBL/GenBank/DDBJ databases">
        <title>Depth-based differentiation of microbial function through sediment-hosted aquifers and enrichment of novel symbionts in the deep terrestrial subsurface.</title>
        <authorList>
            <person name="Probst A.J."/>
            <person name="Ladd B."/>
            <person name="Jarett J.K."/>
            <person name="Geller-Mcgrath D.E."/>
            <person name="Sieber C.M."/>
            <person name="Emerson J.B."/>
            <person name="Anantharaman K."/>
            <person name="Thomas B.C."/>
            <person name="Malmstrom R."/>
            <person name="Stieglmeier M."/>
            <person name="Klingl A."/>
            <person name="Woyke T."/>
            <person name="Ryan C.M."/>
            <person name="Banfield J.F."/>
        </authorList>
    </citation>
    <scope>NUCLEOTIDE SEQUENCE [LARGE SCALE GENOMIC DNA]</scope>
    <source>
        <strain evidence="2">CG11_big_fil_rev_8_21_14_0_20_39_10</strain>
    </source>
</reference>
<evidence type="ECO:0000313" key="2">
    <source>
        <dbReference type="EMBL" id="PIR13148.1"/>
    </source>
</evidence>
<dbReference type="Gene3D" id="2.30.110.10">
    <property type="entry name" value="Electron Transport, Fmn-binding Protein, Chain A"/>
    <property type="match status" value="1"/>
</dbReference>
<gene>
    <name evidence="2" type="ORF">COV49_03135</name>
</gene>
<dbReference type="InterPro" id="IPR011576">
    <property type="entry name" value="Pyridox_Oxase_N"/>
</dbReference>
<comment type="caution">
    <text evidence="2">The sequence shown here is derived from an EMBL/GenBank/DDBJ whole genome shotgun (WGS) entry which is preliminary data.</text>
</comment>